<proteinExistence type="predicted"/>
<name>A0A915L776_ROMCU</name>
<evidence type="ECO:0000313" key="1">
    <source>
        <dbReference type="Proteomes" id="UP000887565"/>
    </source>
</evidence>
<sequence length="69" mass="7832">MYKLVKILEETVEDNALMGFSFDHPDLIKGHVLIPLRPKHALTGLELICIKEQLFINFMVVIGMVVPNV</sequence>
<organism evidence="1 2">
    <name type="scientific">Romanomermis culicivorax</name>
    <name type="common">Nematode worm</name>
    <dbReference type="NCBI Taxonomy" id="13658"/>
    <lineage>
        <taxon>Eukaryota</taxon>
        <taxon>Metazoa</taxon>
        <taxon>Ecdysozoa</taxon>
        <taxon>Nematoda</taxon>
        <taxon>Enoplea</taxon>
        <taxon>Dorylaimia</taxon>
        <taxon>Mermithida</taxon>
        <taxon>Mermithoidea</taxon>
        <taxon>Mermithidae</taxon>
        <taxon>Romanomermis</taxon>
    </lineage>
</organism>
<evidence type="ECO:0000313" key="2">
    <source>
        <dbReference type="WBParaSite" id="nRc.2.0.1.t46889-RA"/>
    </source>
</evidence>
<dbReference type="WBParaSite" id="nRc.2.0.1.t46889-RA">
    <property type="protein sequence ID" value="nRc.2.0.1.t46889-RA"/>
    <property type="gene ID" value="nRc.2.0.1.g46889"/>
</dbReference>
<dbReference type="Proteomes" id="UP000887565">
    <property type="component" value="Unplaced"/>
</dbReference>
<reference evidence="2" key="1">
    <citation type="submission" date="2022-11" db="UniProtKB">
        <authorList>
            <consortium name="WormBaseParasite"/>
        </authorList>
    </citation>
    <scope>IDENTIFICATION</scope>
</reference>
<keyword evidence="1" id="KW-1185">Reference proteome</keyword>
<protein>
    <submittedName>
        <fullName evidence="2">Uncharacterized protein</fullName>
    </submittedName>
</protein>
<dbReference type="AlphaFoldDB" id="A0A915L776"/>
<accession>A0A915L776</accession>